<sequence length="384" mass="40324">MNSVAGDVDVRIAALADRLSAAGDLTRPEWRRAIHQAPRHLFAPDRAWCVADGPGEGHAIDRAADPDTWWDGVYADAAVITQVRDGDGDPATGQGPWTSSLSAPGPVAAFLELLAPRDHDRVLEIGTGTGWTAALLTARLGPGRVTSVEVDEEVAKQAAANLAAAGFVPALVTGDGAEGAPEGAPYDRVHVTCGVTTVPYAWVEQTRPGGVLVLPWMPEFAGGHKTRLTVTGDGRAVGGFHGSVSYMMLRAQRGRGVPAPGDGTESGTRLDPRTVTGDSDGADVAIAGMLPDVLGVERTTVDGRYALVLADTAGTSTATCEHRPGAREHLVRQSGDRRLWDEVAAAYLRWVSWGSPGRERFGLTVGPEGQQVWRDDPANVLTAA</sequence>
<keyword evidence="8" id="KW-0949">S-adenosyl-L-methionine</keyword>
<evidence type="ECO:0000256" key="9">
    <source>
        <dbReference type="ARBA" id="ARBA00030757"/>
    </source>
</evidence>
<comment type="caution">
    <text evidence="12">The sequence shown here is derived from an EMBL/GenBank/DDBJ whole genome shotgun (WGS) entry which is preliminary data.</text>
</comment>
<dbReference type="InterPro" id="IPR029063">
    <property type="entry name" value="SAM-dependent_MTases_sf"/>
</dbReference>
<evidence type="ECO:0000313" key="13">
    <source>
        <dbReference type="Proteomes" id="UP001596074"/>
    </source>
</evidence>
<dbReference type="InterPro" id="IPR000682">
    <property type="entry name" value="PCMT"/>
</dbReference>
<dbReference type="SUPFAM" id="SSF53335">
    <property type="entry name" value="S-adenosyl-L-methionine-dependent methyltransferases"/>
    <property type="match status" value="1"/>
</dbReference>
<evidence type="ECO:0000256" key="3">
    <source>
        <dbReference type="ARBA" id="ARBA00011890"/>
    </source>
</evidence>
<evidence type="ECO:0000256" key="11">
    <source>
        <dbReference type="ARBA" id="ARBA00031350"/>
    </source>
</evidence>
<keyword evidence="5" id="KW-0963">Cytoplasm</keyword>
<accession>A0ABW0ZUW8</accession>
<dbReference type="EC" id="2.1.1.77" evidence="3"/>
<evidence type="ECO:0000256" key="7">
    <source>
        <dbReference type="ARBA" id="ARBA00022679"/>
    </source>
</evidence>
<proteinExistence type="inferred from homology"/>
<evidence type="ECO:0000256" key="1">
    <source>
        <dbReference type="ARBA" id="ARBA00004496"/>
    </source>
</evidence>
<organism evidence="12 13">
    <name type="scientific">Actinomadura rugatobispora</name>
    <dbReference type="NCBI Taxonomy" id="1994"/>
    <lineage>
        <taxon>Bacteria</taxon>
        <taxon>Bacillati</taxon>
        <taxon>Actinomycetota</taxon>
        <taxon>Actinomycetes</taxon>
        <taxon>Streptosporangiales</taxon>
        <taxon>Thermomonosporaceae</taxon>
        <taxon>Actinomadura</taxon>
    </lineage>
</organism>
<evidence type="ECO:0000256" key="8">
    <source>
        <dbReference type="ARBA" id="ARBA00022691"/>
    </source>
</evidence>
<evidence type="ECO:0000256" key="10">
    <source>
        <dbReference type="ARBA" id="ARBA00031323"/>
    </source>
</evidence>
<comment type="similarity">
    <text evidence="2">Belongs to the methyltransferase superfamily. L-isoaspartyl/D-aspartyl protein methyltransferase family.</text>
</comment>
<dbReference type="GO" id="GO:0008168">
    <property type="term" value="F:methyltransferase activity"/>
    <property type="evidence" value="ECO:0007669"/>
    <property type="project" value="UniProtKB-KW"/>
</dbReference>
<reference evidence="13" key="1">
    <citation type="journal article" date="2019" name="Int. J. Syst. Evol. Microbiol.">
        <title>The Global Catalogue of Microorganisms (GCM) 10K type strain sequencing project: providing services to taxonomists for standard genome sequencing and annotation.</title>
        <authorList>
            <consortium name="The Broad Institute Genomics Platform"/>
            <consortium name="The Broad Institute Genome Sequencing Center for Infectious Disease"/>
            <person name="Wu L."/>
            <person name="Ma J."/>
        </authorList>
    </citation>
    <scope>NUCLEOTIDE SEQUENCE [LARGE SCALE GENOMIC DNA]</scope>
    <source>
        <strain evidence="13">KCTC 42087</strain>
    </source>
</reference>
<gene>
    <name evidence="12" type="ORF">ACFPZN_14940</name>
</gene>
<dbReference type="Pfam" id="PF01135">
    <property type="entry name" value="PCMT"/>
    <property type="match status" value="1"/>
</dbReference>
<name>A0ABW0ZUW8_9ACTN</name>
<dbReference type="Proteomes" id="UP001596074">
    <property type="component" value="Unassembled WGS sequence"/>
</dbReference>
<evidence type="ECO:0000256" key="4">
    <source>
        <dbReference type="ARBA" id="ARBA00013346"/>
    </source>
</evidence>
<keyword evidence="6 12" id="KW-0489">Methyltransferase</keyword>
<evidence type="ECO:0000256" key="6">
    <source>
        <dbReference type="ARBA" id="ARBA00022603"/>
    </source>
</evidence>
<dbReference type="PANTHER" id="PTHR11579:SF0">
    <property type="entry name" value="PROTEIN-L-ISOASPARTATE(D-ASPARTATE) O-METHYLTRANSFERASE"/>
    <property type="match status" value="1"/>
</dbReference>
<protein>
    <recommendedName>
        <fullName evidence="4">Protein-L-isoaspartate O-methyltransferase</fullName>
        <ecNumber evidence="3">2.1.1.77</ecNumber>
    </recommendedName>
    <alternativeName>
        <fullName evidence="11">L-isoaspartyl protein carboxyl methyltransferase</fullName>
    </alternativeName>
    <alternativeName>
        <fullName evidence="9">Protein L-isoaspartyl methyltransferase</fullName>
    </alternativeName>
    <alternativeName>
        <fullName evidence="10">Protein-beta-aspartate methyltransferase</fullName>
    </alternativeName>
</protein>
<dbReference type="CDD" id="cd02440">
    <property type="entry name" value="AdoMet_MTases"/>
    <property type="match status" value="1"/>
</dbReference>
<dbReference type="PANTHER" id="PTHR11579">
    <property type="entry name" value="PROTEIN-L-ISOASPARTATE O-METHYLTRANSFERASE"/>
    <property type="match status" value="1"/>
</dbReference>
<evidence type="ECO:0000256" key="2">
    <source>
        <dbReference type="ARBA" id="ARBA00005369"/>
    </source>
</evidence>
<comment type="subcellular location">
    <subcellularLocation>
        <location evidence="1">Cytoplasm</location>
    </subcellularLocation>
</comment>
<dbReference type="GO" id="GO:0032259">
    <property type="term" value="P:methylation"/>
    <property type="evidence" value="ECO:0007669"/>
    <property type="project" value="UniProtKB-KW"/>
</dbReference>
<dbReference type="Gene3D" id="3.40.50.150">
    <property type="entry name" value="Vaccinia Virus protein VP39"/>
    <property type="match status" value="1"/>
</dbReference>
<evidence type="ECO:0000256" key="5">
    <source>
        <dbReference type="ARBA" id="ARBA00022490"/>
    </source>
</evidence>
<keyword evidence="13" id="KW-1185">Reference proteome</keyword>
<dbReference type="EMBL" id="JBHSON010000018">
    <property type="protein sequence ID" value="MFC5746921.1"/>
    <property type="molecule type" value="Genomic_DNA"/>
</dbReference>
<keyword evidence="7" id="KW-0808">Transferase</keyword>
<dbReference type="RefSeq" id="WP_378282542.1">
    <property type="nucleotide sequence ID" value="NZ_JBHSON010000018.1"/>
</dbReference>
<evidence type="ECO:0000313" key="12">
    <source>
        <dbReference type="EMBL" id="MFC5746921.1"/>
    </source>
</evidence>